<dbReference type="Gene3D" id="1.25.40.10">
    <property type="entry name" value="Tetratricopeptide repeat domain"/>
    <property type="match status" value="2"/>
</dbReference>
<gene>
    <name evidence="1" type="ORF">GXW71_01055</name>
</gene>
<protein>
    <recommendedName>
        <fullName evidence="3">Tetratricopeptide repeat protein</fullName>
    </recommendedName>
</protein>
<keyword evidence="2" id="KW-1185">Reference proteome</keyword>
<dbReference type="SUPFAM" id="SSF48452">
    <property type="entry name" value="TPR-like"/>
    <property type="match status" value="1"/>
</dbReference>
<sequence>MLAIRITLIPFLLLVGCAGQQQGGSTDAAAMLRLGDRMRSGGDEASAAAFYAGAAEQNPRSAEARFRLAATQAAVGALSEAEASYRAGLALTPDSIDGRTGLAAVLLRRGDAAGAEALLAPLAAGSQDLRLLRVHGVALDRLGRPAEAAAAYRRGLAVAPQDADLRGNLALSLALANDPAAIAEVRRVPSSPANEARHRRLLALVLLLAGDPAGPAEAQRLPPQEREEILQRVAAARAESDPARRAAAVGLVSGTTLPAQSGSVPARVPPG</sequence>
<dbReference type="PROSITE" id="PS51257">
    <property type="entry name" value="PROKAR_LIPOPROTEIN"/>
    <property type="match status" value="1"/>
</dbReference>
<dbReference type="Proteomes" id="UP001196870">
    <property type="component" value="Unassembled WGS sequence"/>
</dbReference>
<accession>A0ABS5ERK1</accession>
<dbReference type="RefSeq" id="WP_211850512.1">
    <property type="nucleotide sequence ID" value="NZ_JAAGBB010000001.1"/>
</dbReference>
<evidence type="ECO:0000313" key="1">
    <source>
        <dbReference type="EMBL" id="MBR0662931.1"/>
    </source>
</evidence>
<proteinExistence type="predicted"/>
<dbReference type="InterPro" id="IPR019734">
    <property type="entry name" value="TPR_rpt"/>
</dbReference>
<evidence type="ECO:0008006" key="3">
    <source>
        <dbReference type="Google" id="ProtNLM"/>
    </source>
</evidence>
<dbReference type="EMBL" id="JAAGBB010000001">
    <property type="protein sequence ID" value="MBR0662931.1"/>
    <property type="molecule type" value="Genomic_DNA"/>
</dbReference>
<comment type="caution">
    <text evidence="1">The sequence shown here is derived from an EMBL/GenBank/DDBJ whole genome shotgun (WGS) entry which is preliminary data.</text>
</comment>
<dbReference type="SMART" id="SM00028">
    <property type="entry name" value="TPR"/>
    <property type="match status" value="2"/>
</dbReference>
<organism evidence="1 2">
    <name type="scientific">Plastoroseomonas hellenica</name>
    <dbReference type="NCBI Taxonomy" id="2687306"/>
    <lineage>
        <taxon>Bacteria</taxon>
        <taxon>Pseudomonadati</taxon>
        <taxon>Pseudomonadota</taxon>
        <taxon>Alphaproteobacteria</taxon>
        <taxon>Acetobacterales</taxon>
        <taxon>Acetobacteraceae</taxon>
        <taxon>Plastoroseomonas</taxon>
    </lineage>
</organism>
<reference evidence="2" key="1">
    <citation type="journal article" date="2021" name="Syst. Appl. Microbiol.">
        <title>Roseomonas hellenica sp. nov., isolated from roots of wild-growing Alkanna tinctoria.</title>
        <authorList>
            <person name="Rat A."/>
            <person name="Naranjo H.D."/>
            <person name="Lebbe L."/>
            <person name="Cnockaert M."/>
            <person name="Krigas N."/>
            <person name="Grigoriadou K."/>
            <person name="Maloupa E."/>
            <person name="Willems A."/>
        </authorList>
    </citation>
    <scope>NUCLEOTIDE SEQUENCE [LARGE SCALE GENOMIC DNA]</scope>
    <source>
        <strain evidence="2">LMG 31523</strain>
    </source>
</reference>
<evidence type="ECO:0000313" key="2">
    <source>
        <dbReference type="Proteomes" id="UP001196870"/>
    </source>
</evidence>
<dbReference type="InterPro" id="IPR011990">
    <property type="entry name" value="TPR-like_helical_dom_sf"/>
</dbReference>
<name>A0ABS5ERK1_9PROT</name>